<reference evidence="2" key="1">
    <citation type="journal article" date="2017" name="Genome Biol.">
        <title>Comparative genomics reveals high biological diversity and specific adaptations in the industrially and medically important fungal genus Aspergillus.</title>
        <authorList>
            <person name="de Vries R.P."/>
            <person name="Riley R."/>
            <person name="Wiebenga A."/>
            <person name="Aguilar-Osorio G."/>
            <person name="Amillis S."/>
            <person name="Uchima C.A."/>
            <person name="Anderluh G."/>
            <person name="Asadollahi M."/>
            <person name="Askin M."/>
            <person name="Barry K."/>
            <person name="Battaglia E."/>
            <person name="Bayram O."/>
            <person name="Benocci T."/>
            <person name="Braus-Stromeyer S.A."/>
            <person name="Caldana C."/>
            <person name="Canovas D."/>
            <person name="Cerqueira G.C."/>
            <person name="Chen F."/>
            <person name="Chen W."/>
            <person name="Choi C."/>
            <person name="Clum A."/>
            <person name="Dos Santos R.A."/>
            <person name="Damasio A.R."/>
            <person name="Diallinas G."/>
            <person name="Emri T."/>
            <person name="Fekete E."/>
            <person name="Flipphi M."/>
            <person name="Freyberg S."/>
            <person name="Gallo A."/>
            <person name="Gournas C."/>
            <person name="Habgood R."/>
            <person name="Hainaut M."/>
            <person name="Harispe M.L."/>
            <person name="Henrissat B."/>
            <person name="Hilden K.S."/>
            <person name="Hope R."/>
            <person name="Hossain A."/>
            <person name="Karabika E."/>
            <person name="Karaffa L."/>
            <person name="Karanyi Z."/>
            <person name="Krasevec N."/>
            <person name="Kuo A."/>
            <person name="Kusch H."/>
            <person name="LaButti K."/>
            <person name="Lagendijk E.L."/>
            <person name="Lapidus A."/>
            <person name="Levasseur A."/>
            <person name="Lindquist E."/>
            <person name="Lipzen A."/>
            <person name="Logrieco A.F."/>
            <person name="MacCabe A."/>
            <person name="Maekelae M.R."/>
            <person name="Malavazi I."/>
            <person name="Melin P."/>
            <person name="Meyer V."/>
            <person name="Mielnichuk N."/>
            <person name="Miskei M."/>
            <person name="Molnar A.P."/>
            <person name="Mule G."/>
            <person name="Ngan C.Y."/>
            <person name="Orejas M."/>
            <person name="Orosz E."/>
            <person name="Ouedraogo J.P."/>
            <person name="Overkamp K.M."/>
            <person name="Park H.-S."/>
            <person name="Perrone G."/>
            <person name="Piumi F."/>
            <person name="Punt P.J."/>
            <person name="Ram A.F."/>
            <person name="Ramon A."/>
            <person name="Rauscher S."/>
            <person name="Record E."/>
            <person name="Riano-Pachon D.M."/>
            <person name="Robert V."/>
            <person name="Roehrig J."/>
            <person name="Ruller R."/>
            <person name="Salamov A."/>
            <person name="Salih N.S."/>
            <person name="Samson R.A."/>
            <person name="Sandor E."/>
            <person name="Sanguinetti M."/>
            <person name="Schuetze T."/>
            <person name="Sepcic K."/>
            <person name="Shelest E."/>
            <person name="Sherlock G."/>
            <person name="Sophianopoulou V."/>
            <person name="Squina F.M."/>
            <person name="Sun H."/>
            <person name="Susca A."/>
            <person name="Todd R.B."/>
            <person name="Tsang A."/>
            <person name="Unkles S.E."/>
            <person name="van de Wiele N."/>
            <person name="van Rossen-Uffink D."/>
            <person name="Oliveira J.V."/>
            <person name="Vesth T.C."/>
            <person name="Visser J."/>
            <person name="Yu J.-H."/>
            <person name="Zhou M."/>
            <person name="Andersen M.R."/>
            <person name="Archer D.B."/>
            <person name="Baker S.E."/>
            <person name="Benoit I."/>
            <person name="Brakhage A.A."/>
            <person name="Braus G.H."/>
            <person name="Fischer R."/>
            <person name="Frisvad J.C."/>
            <person name="Goldman G.H."/>
            <person name="Houbraken J."/>
            <person name="Oakley B."/>
            <person name="Pocsi I."/>
            <person name="Scazzocchio C."/>
            <person name="Seiboth B."/>
            <person name="vanKuyk P.A."/>
            <person name="Wortman J."/>
            <person name="Dyer P.S."/>
            <person name="Grigoriev I.V."/>
        </authorList>
    </citation>
    <scope>NUCLEOTIDE SEQUENCE [LARGE SCALE GENOMIC DNA]</scope>
    <source>
        <strain evidence="2">CBS 106.47</strain>
    </source>
</reference>
<proteinExistence type="predicted"/>
<name>A0A1M3TY76_ASPLC</name>
<dbReference type="EMBL" id="KV878236">
    <property type="protein sequence ID" value="OJZ91706.1"/>
    <property type="molecule type" value="Genomic_DNA"/>
</dbReference>
<organism evidence="1 2">
    <name type="scientific">Aspergillus luchuensis (strain CBS 106.47)</name>
    <dbReference type="NCBI Taxonomy" id="1137211"/>
    <lineage>
        <taxon>Eukaryota</taxon>
        <taxon>Fungi</taxon>
        <taxon>Dikarya</taxon>
        <taxon>Ascomycota</taxon>
        <taxon>Pezizomycotina</taxon>
        <taxon>Eurotiomycetes</taxon>
        <taxon>Eurotiomycetidae</taxon>
        <taxon>Eurotiales</taxon>
        <taxon>Aspergillaceae</taxon>
        <taxon>Aspergillus</taxon>
        <taxon>Aspergillus subgen. Circumdati</taxon>
    </lineage>
</organism>
<dbReference type="OrthoDB" id="10409060at2759"/>
<dbReference type="AlphaFoldDB" id="A0A1M3TY76"/>
<gene>
    <name evidence="1" type="ORF">ASPFODRAFT_27571</name>
</gene>
<dbReference type="Proteomes" id="UP000184063">
    <property type="component" value="Unassembled WGS sequence"/>
</dbReference>
<sequence length="184" mass="21695">MAKMPMQNRHIDENTGYAFWHREEPGHTHYSFWHKDADLAETNNIIVEAKAVGIMDWHPALTYGKYQCYVLLHNETYQSSIMKRHAKRPGEPSYGVATDSNDWFFLKIDQEWIGSSIETLLNLSPEAVTHLWDHQEQKRLNNSEFQVEYTNEELAIITITNLDYPRIPRIVQSRSSKFWQRTVI</sequence>
<evidence type="ECO:0000313" key="2">
    <source>
        <dbReference type="Proteomes" id="UP000184063"/>
    </source>
</evidence>
<evidence type="ECO:0000313" key="1">
    <source>
        <dbReference type="EMBL" id="OJZ91706.1"/>
    </source>
</evidence>
<accession>A0A1M3TY76</accession>
<dbReference type="VEuPathDB" id="FungiDB:ASPFODRAFT_27571"/>
<protein>
    <submittedName>
        <fullName evidence="1">Uncharacterized protein</fullName>
    </submittedName>
</protein>